<comment type="caution">
    <text evidence="1">The sequence shown here is derived from an EMBL/GenBank/DDBJ whole genome shotgun (WGS) entry which is preliminary data.</text>
</comment>
<accession>A0A8T0EUN8</accession>
<sequence>MLETFDSRKGNLQQSICQARGYIEYVFVVLSNKWGIFHRPFNVLPQFAHDIIKACIILHNYEGSYGRRVLKFDEIKYDDGFFFPHHCVLRYDNRARPLTVVFNDSQKTNLNISLNDLLRKGGTIQEDLFSIMLRARKHCYFFTCDICHMFRQIEINPQQRHFQKIFWKRGPNEPVQIYKLKEITYGRTPAGYLSTRVLKQLAMDENDNFPIAANVVLQDVYLDDILTGYSSLHELELLKTELIVLFKSAGMSFHKWSFSHANSESPDLNFDQLSEELWVFCGIVPQTPYVSNSPPFQRFEKEVSLSLASDLVKSELWWKGPDFSKLVLTEHFQNCTNGIKEELKTSVTKTLLLSAEIDLFHKIDSVTHNFCKLIRILSYTFGFIKNAKSPSDKRIAGPLTQKELTGAAI</sequence>
<name>A0A8T0EUN8_ARGBR</name>
<reference evidence="1" key="1">
    <citation type="journal article" date="2020" name="bioRxiv">
        <title>Chromosome-level reference genome of the European wasp spider Argiope bruennichi: a resource for studies on range expansion and evolutionary adaptation.</title>
        <authorList>
            <person name="Sheffer M.M."/>
            <person name="Hoppe A."/>
            <person name="Krehenwinkel H."/>
            <person name="Uhl G."/>
            <person name="Kuss A.W."/>
            <person name="Jensen L."/>
            <person name="Jensen C."/>
            <person name="Gillespie R.G."/>
            <person name="Hoff K.J."/>
            <person name="Prost S."/>
        </authorList>
    </citation>
    <scope>NUCLEOTIDE SEQUENCE</scope>
</reference>
<protein>
    <recommendedName>
        <fullName evidence="3">Reverse transcriptase domain-containing protein</fullName>
    </recommendedName>
</protein>
<dbReference type="AlphaFoldDB" id="A0A8T0EUN8"/>
<keyword evidence="2" id="KW-1185">Reference proteome</keyword>
<dbReference type="Proteomes" id="UP000807504">
    <property type="component" value="Unassembled WGS sequence"/>
</dbReference>
<evidence type="ECO:0000313" key="1">
    <source>
        <dbReference type="EMBL" id="KAF8781454.1"/>
    </source>
</evidence>
<dbReference type="SUPFAM" id="SSF56672">
    <property type="entry name" value="DNA/RNA polymerases"/>
    <property type="match status" value="1"/>
</dbReference>
<reference evidence="1" key="2">
    <citation type="submission" date="2020-06" db="EMBL/GenBank/DDBJ databases">
        <authorList>
            <person name="Sheffer M."/>
        </authorList>
    </citation>
    <scope>NUCLEOTIDE SEQUENCE</scope>
</reference>
<dbReference type="PANTHER" id="PTHR47331">
    <property type="entry name" value="PHD-TYPE DOMAIN-CONTAINING PROTEIN"/>
    <property type="match status" value="1"/>
</dbReference>
<proteinExistence type="predicted"/>
<evidence type="ECO:0000313" key="2">
    <source>
        <dbReference type="Proteomes" id="UP000807504"/>
    </source>
</evidence>
<gene>
    <name evidence="1" type="ORF">HNY73_011845</name>
</gene>
<dbReference type="GO" id="GO:0071897">
    <property type="term" value="P:DNA biosynthetic process"/>
    <property type="evidence" value="ECO:0007669"/>
    <property type="project" value="UniProtKB-ARBA"/>
</dbReference>
<evidence type="ECO:0008006" key="3">
    <source>
        <dbReference type="Google" id="ProtNLM"/>
    </source>
</evidence>
<dbReference type="EMBL" id="JABXBU010001863">
    <property type="protein sequence ID" value="KAF8781454.1"/>
    <property type="molecule type" value="Genomic_DNA"/>
</dbReference>
<dbReference type="InterPro" id="IPR043502">
    <property type="entry name" value="DNA/RNA_pol_sf"/>
</dbReference>
<organism evidence="1 2">
    <name type="scientific">Argiope bruennichi</name>
    <name type="common">Wasp spider</name>
    <name type="synonym">Aranea bruennichi</name>
    <dbReference type="NCBI Taxonomy" id="94029"/>
    <lineage>
        <taxon>Eukaryota</taxon>
        <taxon>Metazoa</taxon>
        <taxon>Ecdysozoa</taxon>
        <taxon>Arthropoda</taxon>
        <taxon>Chelicerata</taxon>
        <taxon>Arachnida</taxon>
        <taxon>Araneae</taxon>
        <taxon>Araneomorphae</taxon>
        <taxon>Entelegynae</taxon>
        <taxon>Araneoidea</taxon>
        <taxon>Araneidae</taxon>
        <taxon>Argiope</taxon>
    </lineage>
</organism>